<accession>A0A5C3QX74</accession>
<dbReference type="GO" id="GO:0005739">
    <property type="term" value="C:mitochondrion"/>
    <property type="evidence" value="ECO:0007669"/>
    <property type="project" value="UniProtKB-SubCell"/>
</dbReference>
<evidence type="ECO:0000313" key="10">
    <source>
        <dbReference type="Proteomes" id="UP000305067"/>
    </source>
</evidence>
<dbReference type="PROSITE" id="PS01234">
    <property type="entry name" value="GATB"/>
    <property type="match status" value="1"/>
</dbReference>
<protein>
    <recommendedName>
        <fullName evidence="7">Glutamyl-tRNA(Gln) amidotransferase subunit B, mitochondrial</fullName>
        <shortName evidence="7">Glu-AdT subunit B</shortName>
        <ecNumber evidence="7">6.3.5.-</ecNumber>
    </recommendedName>
</protein>
<evidence type="ECO:0000256" key="3">
    <source>
        <dbReference type="ARBA" id="ARBA00022741"/>
    </source>
</evidence>
<keyword evidence="3 7" id="KW-0547">Nucleotide-binding</keyword>
<dbReference type="PANTHER" id="PTHR11659">
    <property type="entry name" value="GLUTAMYL-TRNA GLN AMIDOTRANSFERASE SUBUNIT B MITOCHONDRIAL AND PROKARYOTIC PET112-RELATED"/>
    <property type="match status" value="1"/>
</dbReference>
<sequence>MLNARCRPSLIFSLRRHFNIQARPHVEDERWPGWQVLVGIETHAQIKSRRKLFSGASTDSTKAQANINVSVFDASFPGTLPSLNGTCVDLAIRAALALKSSVQTWSTFDRKHYFYSDLPVGYQITQRYAPFARGGFVQCDENMVNIQQIQLEQDTGKSTFDPRTRTSFIDLNRAGTGLLEIVTHPDMRSPEEAAVYVRNLQALLRAVGASDGNMELGSFRCDVNVSVNRMGDPPGVRCEIKNLNSVKFMTIAITSEVKRQIDHLTTTGTGVSQETRGFSEHSFETYTLRSKEDAPEYRYMPDPNIPPLQISQDHINCVRATLPALPDQVREKLLVHYGLPRRDVDVLMSIDNGKDVMFDGEENKKGAFAYFEELCAPGRSPKVVSNWMIHELLGQLSARKESFLECAIDANRFGELMDLVTNGLVTRTSAKLIIQQLLSETEGRKSPRAFAEELQLLALPSTAEDDGELTALCRDAIQSLPGEVAAVRKGNTNVLNKIVGKVMKESRGRVDAKKARLCLEELLRSANQ</sequence>
<dbReference type="GO" id="GO:0070681">
    <property type="term" value="P:glutaminyl-tRNAGln biosynthesis via transamidation"/>
    <property type="evidence" value="ECO:0007669"/>
    <property type="project" value="UniProtKB-UniRule"/>
</dbReference>
<dbReference type="InterPro" id="IPR003789">
    <property type="entry name" value="Asn/Gln_tRNA_amidoTrase-B-like"/>
</dbReference>
<keyword evidence="4 7" id="KW-0067">ATP-binding</keyword>
<dbReference type="InterPro" id="IPR018027">
    <property type="entry name" value="Asn/Gln_amidotransferase"/>
</dbReference>
<keyword evidence="2 7" id="KW-0436">Ligase</keyword>
<feature type="domain" description="Asn/Gln amidotransferase" evidence="8">
    <location>
        <begin position="369"/>
        <end position="523"/>
    </location>
</feature>
<dbReference type="EMBL" id="ML178816">
    <property type="protein sequence ID" value="TFL05988.1"/>
    <property type="molecule type" value="Genomic_DNA"/>
</dbReference>
<keyword evidence="9" id="KW-0808">Transferase</keyword>
<dbReference type="GO" id="GO:0030956">
    <property type="term" value="C:glutamyl-tRNA(Gln) amidotransferase complex"/>
    <property type="evidence" value="ECO:0007669"/>
    <property type="project" value="UniProtKB-UniRule"/>
</dbReference>
<dbReference type="PANTHER" id="PTHR11659:SF0">
    <property type="entry name" value="GLUTAMYL-TRNA(GLN) AMIDOTRANSFERASE SUBUNIT B, MITOCHONDRIAL"/>
    <property type="match status" value="1"/>
</dbReference>
<evidence type="ECO:0000256" key="6">
    <source>
        <dbReference type="ARBA" id="ARBA00047913"/>
    </source>
</evidence>
<dbReference type="SMART" id="SM00845">
    <property type="entry name" value="GatB_Yqey"/>
    <property type="match status" value="1"/>
</dbReference>
<organism evidence="9 10">
    <name type="scientific">Pterulicium gracile</name>
    <dbReference type="NCBI Taxonomy" id="1884261"/>
    <lineage>
        <taxon>Eukaryota</taxon>
        <taxon>Fungi</taxon>
        <taxon>Dikarya</taxon>
        <taxon>Basidiomycota</taxon>
        <taxon>Agaricomycotina</taxon>
        <taxon>Agaricomycetes</taxon>
        <taxon>Agaricomycetidae</taxon>
        <taxon>Agaricales</taxon>
        <taxon>Pleurotineae</taxon>
        <taxon>Pterulaceae</taxon>
        <taxon>Pterulicium</taxon>
    </lineage>
</organism>
<evidence type="ECO:0000256" key="2">
    <source>
        <dbReference type="ARBA" id="ARBA00022598"/>
    </source>
</evidence>
<gene>
    <name evidence="9" type="ORF">BDV98DRAFT_560984</name>
</gene>
<dbReference type="NCBIfam" id="NF004012">
    <property type="entry name" value="PRK05477.1-2"/>
    <property type="match status" value="1"/>
</dbReference>
<name>A0A5C3QX74_9AGAR</name>
<proteinExistence type="inferred from homology"/>
<dbReference type="GO" id="GO:0016740">
    <property type="term" value="F:transferase activity"/>
    <property type="evidence" value="ECO:0007669"/>
    <property type="project" value="UniProtKB-KW"/>
</dbReference>
<keyword evidence="5 7" id="KW-0648">Protein biosynthesis</keyword>
<keyword evidence="10" id="KW-1185">Reference proteome</keyword>
<reference evidence="9 10" key="1">
    <citation type="journal article" date="2019" name="Nat. Ecol. Evol.">
        <title>Megaphylogeny resolves global patterns of mushroom evolution.</title>
        <authorList>
            <person name="Varga T."/>
            <person name="Krizsan K."/>
            <person name="Foldi C."/>
            <person name="Dima B."/>
            <person name="Sanchez-Garcia M."/>
            <person name="Sanchez-Ramirez S."/>
            <person name="Szollosi G.J."/>
            <person name="Szarkandi J.G."/>
            <person name="Papp V."/>
            <person name="Albert L."/>
            <person name="Andreopoulos W."/>
            <person name="Angelini C."/>
            <person name="Antonin V."/>
            <person name="Barry K.W."/>
            <person name="Bougher N.L."/>
            <person name="Buchanan P."/>
            <person name="Buyck B."/>
            <person name="Bense V."/>
            <person name="Catcheside P."/>
            <person name="Chovatia M."/>
            <person name="Cooper J."/>
            <person name="Damon W."/>
            <person name="Desjardin D."/>
            <person name="Finy P."/>
            <person name="Geml J."/>
            <person name="Haridas S."/>
            <person name="Hughes K."/>
            <person name="Justo A."/>
            <person name="Karasinski D."/>
            <person name="Kautmanova I."/>
            <person name="Kiss B."/>
            <person name="Kocsube S."/>
            <person name="Kotiranta H."/>
            <person name="LaButti K.M."/>
            <person name="Lechner B.E."/>
            <person name="Liimatainen K."/>
            <person name="Lipzen A."/>
            <person name="Lukacs Z."/>
            <person name="Mihaltcheva S."/>
            <person name="Morgado L.N."/>
            <person name="Niskanen T."/>
            <person name="Noordeloos M.E."/>
            <person name="Ohm R.A."/>
            <person name="Ortiz-Santana B."/>
            <person name="Ovrebo C."/>
            <person name="Racz N."/>
            <person name="Riley R."/>
            <person name="Savchenko A."/>
            <person name="Shiryaev A."/>
            <person name="Soop K."/>
            <person name="Spirin V."/>
            <person name="Szebenyi C."/>
            <person name="Tomsovsky M."/>
            <person name="Tulloss R.E."/>
            <person name="Uehling J."/>
            <person name="Grigoriev I.V."/>
            <person name="Vagvolgyi C."/>
            <person name="Papp T."/>
            <person name="Martin F.M."/>
            <person name="Miettinen O."/>
            <person name="Hibbett D.S."/>
            <person name="Nagy L.G."/>
        </authorList>
    </citation>
    <scope>NUCLEOTIDE SEQUENCE [LARGE SCALE GENOMIC DNA]</scope>
    <source>
        <strain evidence="9 10">CBS 309.79</strain>
    </source>
</reference>
<dbReference type="OrthoDB" id="1722066at2759"/>
<dbReference type="SUPFAM" id="SSF89095">
    <property type="entry name" value="GatB/YqeY motif"/>
    <property type="match status" value="1"/>
</dbReference>
<dbReference type="Pfam" id="PF02637">
    <property type="entry name" value="GatB_Yqey"/>
    <property type="match status" value="1"/>
</dbReference>
<dbReference type="InterPro" id="IPR014746">
    <property type="entry name" value="Gln_synth/guanido_kin_cat_dom"/>
</dbReference>
<comment type="subcellular location">
    <subcellularLocation>
        <location evidence="7">Mitochondrion</location>
    </subcellularLocation>
</comment>
<dbReference type="InterPro" id="IPR017958">
    <property type="entry name" value="Gln-tRNA_amidoTrfase_suB_CS"/>
</dbReference>
<dbReference type="STRING" id="1884261.A0A5C3QX74"/>
<dbReference type="NCBIfam" id="NF004014">
    <property type="entry name" value="PRK05477.1-4"/>
    <property type="match status" value="1"/>
</dbReference>
<evidence type="ECO:0000313" key="9">
    <source>
        <dbReference type="EMBL" id="TFL05988.1"/>
    </source>
</evidence>
<dbReference type="InterPro" id="IPR004413">
    <property type="entry name" value="GatB"/>
</dbReference>
<comment type="function">
    <text evidence="7">Allows the formation of correctly charged Gln-tRNA(Gln) through the transamidation of misacylated Glu-tRNA(Gln) in the mitochondria. The reaction takes place in the presence of glutamine and ATP through an activated gamma-phospho-Glu-tRNA(Gln).</text>
</comment>
<dbReference type="InterPro" id="IPR023168">
    <property type="entry name" value="GatB_Yqey_C_2"/>
</dbReference>
<dbReference type="InterPro" id="IPR006075">
    <property type="entry name" value="Asn/Gln-tRNA_Trfase_suB/E_cat"/>
</dbReference>
<comment type="catalytic activity">
    <reaction evidence="6 7">
        <text>L-glutamyl-tRNA(Gln) + L-glutamine + ATP + H2O = L-glutaminyl-tRNA(Gln) + L-glutamate + ADP + phosphate + H(+)</text>
        <dbReference type="Rhea" id="RHEA:17521"/>
        <dbReference type="Rhea" id="RHEA-COMP:9681"/>
        <dbReference type="Rhea" id="RHEA-COMP:9684"/>
        <dbReference type="ChEBI" id="CHEBI:15377"/>
        <dbReference type="ChEBI" id="CHEBI:15378"/>
        <dbReference type="ChEBI" id="CHEBI:29985"/>
        <dbReference type="ChEBI" id="CHEBI:30616"/>
        <dbReference type="ChEBI" id="CHEBI:43474"/>
        <dbReference type="ChEBI" id="CHEBI:58359"/>
        <dbReference type="ChEBI" id="CHEBI:78520"/>
        <dbReference type="ChEBI" id="CHEBI:78521"/>
        <dbReference type="ChEBI" id="CHEBI:456216"/>
    </reaction>
</comment>
<dbReference type="InterPro" id="IPR017959">
    <property type="entry name" value="Asn/Gln-tRNA_amidoTrfase_suB/E"/>
</dbReference>
<comment type="similarity">
    <text evidence="1 7">Belongs to the GatB/GatE family. GatB subfamily.</text>
</comment>
<evidence type="ECO:0000256" key="7">
    <source>
        <dbReference type="HAMAP-Rule" id="MF_03147"/>
    </source>
</evidence>
<dbReference type="EC" id="6.3.5.-" evidence="7"/>
<evidence type="ECO:0000256" key="1">
    <source>
        <dbReference type="ARBA" id="ARBA00005306"/>
    </source>
</evidence>
<dbReference type="Pfam" id="PF02934">
    <property type="entry name" value="GatB_N"/>
    <property type="match status" value="1"/>
</dbReference>
<dbReference type="HAMAP" id="MF_00121">
    <property type="entry name" value="GatB"/>
    <property type="match status" value="1"/>
</dbReference>
<dbReference type="GO" id="GO:0005524">
    <property type="term" value="F:ATP binding"/>
    <property type="evidence" value="ECO:0007669"/>
    <property type="project" value="UniProtKB-KW"/>
</dbReference>
<keyword evidence="7" id="KW-0496">Mitochondrion</keyword>
<dbReference type="Gene3D" id="1.10.10.410">
    <property type="match status" value="1"/>
</dbReference>
<dbReference type="AlphaFoldDB" id="A0A5C3QX74"/>
<evidence type="ECO:0000256" key="5">
    <source>
        <dbReference type="ARBA" id="ARBA00022917"/>
    </source>
</evidence>
<dbReference type="GO" id="GO:0050567">
    <property type="term" value="F:glutaminyl-tRNA synthase (glutamine-hydrolyzing) activity"/>
    <property type="evidence" value="ECO:0007669"/>
    <property type="project" value="UniProtKB-UniRule"/>
</dbReference>
<evidence type="ECO:0000259" key="8">
    <source>
        <dbReference type="SMART" id="SM00845"/>
    </source>
</evidence>
<comment type="subunit">
    <text evidence="7">Subunit of the heterotrimeric GatCAB amidotransferase (AdT) complex, composed of A, B and C subunits.</text>
</comment>
<evidence type="ECO:0000256" key="4">
    <source>
        <dbReference type="ARBA" id="ARBA00022840"/>
    </source>
</evidence>
<dbReference type="SUPFAM" id="SSF55931">
    <property type="entry name" value="Glutamine synthetase/guanido kinase"/>
    <property type="match status" value="1"/>
</dbReference>
<dbReference type="NCBIfam" id="TIGR00133">
    <property type="entry name" value="gatB"/>
    <property type="match status" value="1"/>
</dbReference>
<dbReference type="Proteomes" id="UP000305067">
    <property type="component" value="Unassembled WGS sequence"/>
</dbReference>
<dbReference type="GO" id="GO:0032543">
    <property type="term" value="P:mitochondrial translation"/>
    <property type="evidence" value="ECO:0007669"/>
    <property type="project" value="UniProtKB-UniRule"/>
</dbReference>